<dbReference type="AlphaFoldDB" id="A0A014Q0U3"/>
<evidence type="ECO:0000313" key="3">
    <source>
        <dbReference type="Proteomes" id="UP000019918"/>
    </source>
</evidence>
<keyword evidence="3" id="KW-1185">Reference proteome</keyword>
<dbReference type="Proteomes" id="UP000019918">
    <property type="component" value="Unassembled WGS sequence"/>
</dbReference>
<protein>
    <submittedName>
        <fullName evidence="2">Uncharacterized protein</fullName>
    </submittedName>
</protein>
<accession>A0A014Q0U3</accession>
<comment type="caution">
    <text evidence="2">The sequence shown here is derived from an EMBL/GenBank/DDBJ whole genome shotgun (WGS) entry which is preliminary data.</text>
</comment>
<dbReference type="EMBL" id="JFHN01000023">
    <property type="protein sequence ID" value="EXU76767.1"/>
    <property type="molecule type" value="Genomic_DNA"/>
</dbReference>
<proteinExistence type="predicted"/>
<gene>
    <name evidence="2" type="ORF">BG55_03765</name>
</gene>
<feature type="region of interest" description="Disordered" evidence="1">
    <location>
        <begin position="1"/>
        <end position="25"/>
    </location>
</feature>
<reference evidence="2 3" key="1">
    <citation type="submission" date="2014-02" db="EMBL/GenBank/DDBJ databases">
        <title>Draft genome of Erwinia mallotivora strain BT-MARDI, a papaya dieback pathogen.</title>
        <authorList>
            <person name="Redzuan R."/>
            <person name="Abu Bakar N."/>
            <person name="Badrun R."/>
            <person name="Mohd Raih M.F."/>
            <person name="Rozano L."/>
            <person name="Mat Amin N."/>
        </authorList>
    </citation>
    <scope>NUCLEOTIDE SEQUENCE [LARGE SCALE GENOMIC DNA]</scope>
    <source>
        <strain evidence="2 3">BT-MARDI</strain>
    </source>
</reference>
<feature type="compositionally biased region" description="Basic residues" evidence="1">
    <location>
        <begin position="1"/>
        <end position="12"/>
    </location>
</feature>
<organism evidence="2 3">
    <name type="scientific">Erwinia mallotivora</name>
    <dbReference type="NCBI Taxonomy" id="69222"/>
    <lineage>
        <taxon>Bacteria</taxon>
        <taxon>Pseudomonadati</taxon>
        <taxon>Pseudomonadota</taxon>
        <taxon>Gammaproteobacteria</taxon>
        <taxon>Enterobacterales</taxon>
        <taxon>Erwiniaceae</taxon>
        <taxon>Erwinia</taxon>
    </lineage>
</organism>
<evidence type="ECO:0000313" key="2">
    <source>
        <dbReference type="EMBL" id="EXU76767.1"/>
    </source>
</evidence>
<sequence length="80" mass="8889">MSTRRRAKNHQYPKKEKAAPSGTALSDLHHRSEVDLRYAVAPQVCSEPGTVFTEFCALPAGVQVWTARVRLYAVGTCIRC</sequence>
<evidence type="ECO:0000256" key="1">
    <source>
        <dbReference type="SAM" id="MobiDB-lite"/>
    </source>
</evidence>
<name>A0A014Q0U3_9GAMM</name>